<gene>
    <name evidence="2" type="ORF">DFH08DRAFT_881378</name>
</gene>
<reference evidence="2" key="1">
    <citation type="submission" date="2023-03" db="EMBL/GenBank/DDBJ databases">
        <title>Massive genome expansion in bonnet fungi (Mycena s.s.) driven by repeated elements and novel gene families across ecological guilds.</title>
        <authorList>
            <consortium name="Lawrence Berkeley National Laboratory"/>
            <person name="Harder C.B."/>
            <person name="Miyauchi S."/>
            <person name="Viragh M."/>
            <person name="Kuo A."/>
            <person name="Thoen E."/>
            <person name="Andreopoulos B."/>
            <person name="Lu D."/>
            <person name="Skrede I."/>
            <person name="Drula E."/>
            <person name="Henrissat B."/>
            <person name="Morin E."/>
            <person name="Kohler A."/>
            <person name="Barry K."/>
            <person name="LaButti K."/>
            <person name="Morin E."/>
            <person name="Salamov A."/>
            <person name="Lipzen A."/>
            <person name="Mereny Z."/>
            <person name="Hegedus B."/>
            <person name="Baldrian P."/>
            <person name="Stursova M."/>
            <person name="Weitz H."/>
            <person name="Taylor A."/>
            <person name="Grigoriev I.V."/>
            <person name="Nagy L.G."/>
            <person name="Martin F."/>
            <person name="Kauserud H."/>
        </authorList>
    </citation>
    <scope>NUCLEOTIDE SEQUENCE</scope>
    <source>
        <strain evidence="2">CBHHK002</strain>
    </source>
</reference>
<dbReference type="Proteomes" id="UP001218218">
    <property type="component" value="Unassembled WGS sequence"/>
</dbReference>
<protein>
    <submittedName>
        <fullName evidence="2">Uncharacterized protein</fullName>
    </submittedName>
</protein>
<evidence type="ECO:0000313" key="2">
    <source>
        <dbReference type="EMBL" id="KAJ7331323.1"/>
    </source>
</evidence>
<keyword evidence="1" id="KW-0472">Membrane</keyword>
<sequence>MTVLNCASPVPSTQVVLILTSSADYTRLPPHPSFFPFCRLRSPPASPFESCGCARAAASPAGIEATGLACTHLVSTVGSAPAMGWVGHSFVFLSIFSLFWLSFCDPTPLAVGRRSPRTYPPRLPSTVYADWALDGCNGRGDNQDHAQSAGGTESWAACVGGDG</sequence>
<keyword evidence="1" id="KW-1133">Transmembrane helix</keyword>
<evidence type="ECO:0000313" key="3">
    <source>
        <dbReference type="Proteomes" id="UP001218218"/>
    </source>
</evidence>
<keyword evidence="3" id="KW-1185">Reference proteome</keyword>
<feature type="transmembrane region" description="Helical" evidence="1">
    <location>
        <begin position="82"/>
        <end position="104"/>
    </location>
</feature>
<name>A0AAD6ZP97_9AGAR</name>
<keyword evidence="1" id="KW-0812">Transmembrane</keyword>
<evidence type="ECO:0000256" key="1">
    <source>
        <dbReference type="SAM" id="Phobius"/>
    </source>
</evidence>
<proteinExistence type="predicted"/>
<accession>A0AAD6ZP97</accession>
<dbReference type="AlphaFoldDB" id="A0AAD6ZP97"/>
<comment type="caution">
    <text evidence="2">The sequence shown here is derived from an EMBL/GenBank/DDBJ whole genome shotgun (WGS) entry which is preliminary data.</text>
</comment>
<organism evidence="2 3">
    <name type="scientific">Mycena albidolilacea</name>
    <dbReference type="NCBI Taxonomy" id="1033008"/>
    <lineage>
        <taxon>Eukaryota</taxon>
        <taxon>Fungi</taxon>
        <taxon>Dikarya</taxon>
        <taxon>Basidiomycota</taxon>
        <taxon>Agaricomycotina</taxon>
        <taxon>Agaricomycetes</taxon>
        <taxon>Agaricomycetidae</taxon>
        <taxon>Agaricales</taxon>
        <taxon>Marasmiineae</taxon>
        <taxon>Mycenaceae</taxon>
        <taxon>Mycena</taxon>
    </lineage>
</organism>
<dbReference type="EMBL" id="JARIHO010000035">
    <property type="protein sequence ID" value="KAJ7331323.1"/>
    <property type="molecule type" value="Genomic_DNA"/>
</dbReference>